<accession>A0A0A8ZKT4</accession>
<reference evidence="1" key="1">
    <citation type="submission" date="2014-09" db="EMBL/GenBank/DDBJ databases">
        <authorList>
            <person name="Magalhaes I.L.F."/>
            <person name="Oliveira U."/>
            <person name="Santos F.R."/>
            <person name="Vidigal T.H.D.A."/>
            <person name="Brescovit A.D."/>
            <person name="Santos A.J."/>
        </authorList>
    </citation>
    <scope>NUCLEOTIDE SEQUENCE</scope>
    <source>
        <tissue evidence="1">Shoot tissue taken approximately 20 cm above the soil surface</tissue>
    </source>
</reference>
<reference evidence="1" key="2">
    <citation type="journal article" date="2015" name="Data Brief">
        <title>Shoot transcriptome of the giant reed, Arundo donax.</title>
        <authorList>
            <person name="Barrero R.A."/>
            <person name="Guerrero F.D."/>
            <person name="Moolhuijzen P."/>
            <person name="Goolsby J.A."/>
            <person name="Tidwell J."/>
            <person name="Bellgard S.E."/>
            <person name="Bellgard M.I."/>
        </authorList>
    </citation>
    <scope>NUCLEOTIDE SEQUENCE</scope>
    <source>
        <tissue evidence="1">Shoot tissue taken approximately 20 cm above the soil surface</tissue>
    </source>
</reference>
<organism evidence="1">
    <name type="scientific">Arundo donax</name>
    <name type="common">Giant reed</name>
    <name type="synonym">Donax arundinaceus</name>
    <dbReference type="NCBI Taxonomy" id="35708"/>
    <lineage>
        <taxon>Eukaryota</taxon>
        <taxon>Viridiplantae</taxon>
        <taxon>Streptophyta</taxon>
        <taxon>Embryophyta</taxon>
        <taxon>Tracheophyta</taxon>
        <taxon>Spermatophyta</taxon>
        <taxon>Magnoliopsida</taxon>
        <taxon>Liliopsida</taxon>
        <taxon>Poales</taxon>
        <taxon>Poaceae</taxon>
        <taxon>PACMAD clade</taxon>
        <taxon>Arundinoideae</taxon>
        <taxon>Arundineae</taxon>
        <taxon>Arundo</taxon>
    </lineage>
</organism>
<dbReference type="AlphaFoldDB" id="A0A0A8ZKT4"/>
<proteinExistence type="predicted"/>
<evidence type="ECO:0000313" key="1">
    <source>
        <dbReference type="EMBL" id="JAD39416.1"/>
    </source>
</evidence>
<sequence>MPSKRIYNIITQFVFGPNDIFYALIL</sequence>
<name>A0A0A8ZKT4_ARUDO</name>
<dbReference type="EMBL" id="GBRH01258479">
    <property type="protein sequence ID" value="JAD39416.1"/>
    <property type="molecule type" value="Transcribed_RNA"/>
</dbReference>
<protein>
    <submittedName>
        <fullName evidence="1">Uncharacterized protein</fullName>
    </submittedName>
</protein>